<dbReference type="WBParaSite" id="Minc3s00035g02082">
    <property type="protein sequence ID" value="Minc3s00035g02082"/>
    <property type="gene ID" value="Minc3s00035g02082"/>
</dbReference>
<organism evidence="2 3">
    <name type="scientific">Meloidogyne incognita</name>
    <name type="common">Southern root-knot nematode worm</name>
    <name type="synonym">Oxyuris incognita</name>
    <dbReference type="NCBI Taxonomy" id="6306"/>
    <lineage>
        <taxon>Eukaryota</taxon>
        <taxon>Metazoa</taxon>
        <taxon>Ecdysozoa</taxon>
        <taxon>Nematoda</taxon>
        <taxon>Chromadorea</taxon>
        <taxon>Rhabditida</taxon>
        <taxon>Tylenchina</taxon>
        <taxon>Tylenchomorpha</taxon>
        <taxon>Tylenchoidea</taxon>
        <taxon>Meloidogynidae</taxon>
        <taxon>Meloidogyninae</taxon>
        <taxon>Meloidogyne</taxon>
        <taxon>Meloidogyne incognita group</taxon>
    </lineage>
</organism>
<keyword evidence="1" id="KW-0472">Membrane</keyword>
<dbReference type="Proteomes" id="UP000887563">
    <property type="component" value="Unplaced"/>
</dbReference>
<evidence type="ECO:0000256" key="1">
    <source>
        <dbReference type="SAM" id="Phobius"/>
    </source>
</evidence>
<evidence type="ECO:0000313" key="2">
    <source>
        <dbReference type="Proteomes" id="UP000887563"/>
    </source>
</evidence>
<keyword evidence="1" id="KW-0812">Transmembrane</keyword>
<accession>A0A914KN47</accession>
<name>A0A914KN47_MELIC</name>
<feature type="transmembrane region" description="Helical" evidence="1">
    <location>
        <begin position="6"/>
        <end position="26"/>
    </location>
</feature>
<proteinExistence type="predicted"/>
<feature type="transmembrane region" description="Helical" evidence="1">
    <location>
        <begin position="33"/>
        <end position="51"/>
    </location>
</feature>
<protein>
    <submittedName>
        <fullName evidence="3">Candidate secreted effector</fullName>
    </submittedName>
</protein>
<reference evidence="3" key="1">
    <citation type="submission" date="2022-11" db="UniProtKB">
        <authorList>
            <consortium name="WormBaseParasite"/>
        </authorList>
    </citation>
    <scope>IDENTIFICATION</scope>
</reference>
<keyword evidence="2" id="KW-1185">Reference proteome</keyword>
<sequence length="157" mass="17899">MALPLILPMISNFSRSSLSFFLLSLYTSFRISLYVRVTILFRIGTFTFHALNVFRSTSPFNHSIFPVRLLVFLIVTLVPIGKALLFCTDPWCTLFFFFLELLTTSSSLNLCRTGNPIMFLLPFTTCISTIKFLSSISRMHFHLPSISKSLSPKPFPL</sequence>
<feature type="transmembrane region" description="Helical" evidence="1">
    <location>
        <begin position="63"/>
        <end position="85"/>
    </location>
</feature>
<evidence type="ECO:0000313" key="3">
    <source>
        <dbReference type="WBParaSite" id="Minc3s00035g02082"/>
    </source>
</evidence>
<keyword evidence="1" id="KW-1133">Transmembrane helix</keyword>
<dbReference type="AlphaFoldDB" id="A0A914KN47"/>